<organism evidence="1">
    <name type="scientific">marine metagenome</name>
    <dbReference type="NCBI Taxonomy" id="408172"/>
    <lineage>
        <taxon>unclassified sequences</taxon>
        <taxon>metagenomes</taxon>
        <taxon>ecological metagenomes</taxon>
    </lineage>
</organism>
<name>A0A382D3R0_9ZZZZ</name>
<dbReference type="AlphaFoldDB" id="A0A382D3R0"/>
<sequence>MVTRVDKFLGGLGKDVTNIANVHATENRITFGGLENPSANAHVVGTVLASTNAIVGAEIVTSGHTLDVRGTANVGALTTDGTITSTAAGTPSITSASNFNMSVGGSVVVQQNSGGGGFRVGNLTTAQRVALSAADGEIVYDTSNNELQAYTDGAWAHIGSKAASNLIVGTTTITSGHTFDVRGTANTGAL</sequence>
<proteinExistence type="predicted"/>
<evidence type="ECO:0000313" key="1">
    <source>
        <dbReference type="EMBL" id="SVB33088.1"/>
    </source>
</evidence>
<accession>A0A382D3R0</accession>
<dbReference type="EMBL" id="UINC01037506">
    <property type="protein sequence ID" value="SVB33088.1"/>
    <property type="molecule type" value="Genomic_DNA"/>
</dbReference>
<gene>
    <name evidence="1" type="ORF">METZ01_LOCUS185942</name>
</gene>
<protein>
    <submittedName>
        <fullName evidence="1">Uncharacterized protein</fullName>
    </submittedName>
</protein>
<feature type="non-terminal residue" evidence="1">
    <location>
        <position position="190"/>
    </location>
</feature>
<reference evidence="1" key="1">
    <citation type="submission" date="2018-05" db="EMBL/GenBank/DDBJ databases">
        <authorList>
            <person name="Lanie J.A."/>
            <person name="Ng W.-L."/>
            <person name="Kazmierczak K.M."/>
            <person name="Andrzejewski T.M."/>
            <person name="Davidsen T.M."/>
            <person name="Wayne K.J."/>
            <person name="Tettelin H."/>
            <person name="Glass J.I."/>
            <person name="Rusch D."/>
            <person name="Podicherti R."/>
            <person name="Tsui H.-C.T."/>
            <person name="Winkler M.E."/>
        </authorList>
    </citation>
    <scope>NUCLEOTIDE SEQUENCE</scope>
</reference>